<accession>A0A8T0CBV2</accession>
<evidence type="ECO:0000313" key="2">
    <source>
        <dbReference type="Proteomes" id="UP000016480"/>
    </source>
</evidence>
<dbReference type="AlphaFoldDB" id="A0A8T0CBV2"/>
<gene>
    <name evidence="1" type="ORF">PRUB_a2340</name>
</gene>
<organism evidence="1 2">
    <name type="scientific">Pseudoalteromonas rubra</name>
    <dbReference type="NCBI Taxonomy" id="43658"/>
    <lineage>
        <taxon>Bacteria</taxon>
        <taxon>Pseudomonadati</taxon>
        <taxon>Pseudomonadota</taxon>
        <taxon>Gammaproteobacteria</taxon>
        <taxon>Alteromonadales</taxon>
        <taxon>Pseudoalteromonadaceae</taxon>
        <taxon>Pseudoalteromonas</taxon>
    </lineage>
</organism>
<sequence>MCFLWVSASLGTEQTSSAPRGAGIKRSFKQSANNRVEYTSL</sequence>
<protein>
    <submittedName>
        <fullName evidence="1">Uncharacterized protein</fullName>
    </submittedName>
</protein>
<dbReference type="EMBL" id="AHCD03000027">
    <property type="protein sequence ID" value="KAF7787838.1"/>
    <property type="molecule type" value="Genomic_DNA"/>
</dbReference>
<name>A0A8T0CBV2_9GAMM</name>
<comment type="caution">
    <text evidence="1">The sequence shown here is derived from an EMBL/GenBank/DDBJ whole genome shotgun (WGS) entry which is preliminary data.</text>
</comment>
<proteinExistence type="predicted"/>
<evidence type="ECO:0000313" key="1">
    <source>
        <dbReference type="EMBL" id="KAF7787838.1"/>
    </source>
</evidence>
<dbReference type="Proteomes" id="UP000016480">
    <property type="component" value="Unassembled WGS sequence"/>
</dbReference>
<reference evidence="1 2" key="1">
    <citation type="journal article" date="2012" name="J. Bacteriol.">
        <title>Genome sequence of the cycloprodigiosin-producing bacterial strain Pseudoalteromonas rubra ATCC 29570(T).</title>
        <authorList>
            <person name="Xie B.B."/>
            <person name="Shu Y.L."/>
            <person name="Qin Q.L."/>
            <person name="Rong J.C."/>
            <person name="Zhang X.Y."/>
            <person name="Chen X.L."/>
            <person name="Zhou B.C."/>
            <person name="Zhang Y.Z."/>
        </authorList>
    </citation>
    <scope>NUCLEOTIDE SEQUENCE [LARGE SCALE GENOMIC DNA]</scope>
    <source>
        <strain evidence="1 2">DSM 6842</strain>
    </source>
</reference>